<dbReference type="AlphaFoldDB" id="A0A0D8XX61"/>
<sequence>MSNKSVANSIYNTGSTPCQNAKLMIIVFYNDIIIKVKVRFPPADIISSKLEFTTTLENTMLKSELNDMVVKMDGRQLHHLCFARNIPLITPIIEQPKHLLAVSHSTCGKISLMLDVGRKMFMKNGYVVNAPFTLSKKNISEC</sequence>
<proteinExistence type="predicted"/>
<dbReference type="OrthoDB" id="6774867at2759"/>
<reference evidence="1 2" key="1">
    <citation type="submission" date="2013-11" db="EMBL/GenBank/DDBJ databases">
        <title>Draft genome of the bovine lungworm Dictyocaulus viviparus.</title>
        <authorList>
            <person name="Mitreva M."/>
        </authorList>
    </citation>
    <scope>NUCLEOTIDE SEQUENCE [LARGE SCALE GENOMIC DNA]</scope>
    <source>
        <strain evidence="1 2">HannoverDv2000</strain>
    </source>
</reference>
<accession>A0A0D8XX61</accession>
<keyword evidence="2" id="KW-1185">Reference proteome</keyword>
<evidence type="ECO:0000313" key="1">
    <source>
        <dbReference type="EMBL" id="KJH49100.1"/>
    </source>
</evidence>
<evidence type="ECO:0000313" key="2">
    <source>
        <dbReference type="Proteomes" id="UP000053766"/>
    </source>
</evidence>
<dbReference type="STRING" id="29172.A0A0D8XX61"/>
<reference evidence="2" key="2">
    <citation type="journal article" date="2016" name="Sci. Rep.">
        <title>Dictyocaulus viviparus genome, variome and transcriptome elucidate lungworm biology and support future intervention.</title>
        <authorList>
            <person name="McNulty S.N."/>
            <person name="Strube C."/>
            <person name="Rosa B.A."/>
            <person name="Martin J.C."/>
            <person name="Tyagi R."/>
            <person name="Choi Y.J."/>
            <person name="Wang Q."/>
            <person name="Hallsworth Pepin K."/>
            <person name="Zhang X."/>
            <person name="Ozersky P."/>
            <person name="Wilson R.K."/>
            <person name="Sternberg P.W."/>
            <person name="Gasser R.B."/>
            <person name="Mitreva M."/>
        </authorList>
    </citation>
    <scope>NUCLEOTIDE SEQUENCE [LARGE SCALE GENOMIC DNA]</scope>
    <source>
        <strain evidence="2">HannoverDv2000</strain>
    </source>
</reference>
<dbReference type="Proteomes" id="UP000053766">
    <property type="component" value="Unassembled WGS sequence"/>
</dbReference>
<protein>
    <submittedName>
        <fullName evidence="1">Uncharacterized protein</fullName>
    </submittedName>
</protein>
<name>A0A0D8XX61_DICVI</name>
<dbReference type="EMBL" id="KN716246">
    <property type="protein sequence ID" value="KJH49100.1"/>
    <property type="molecule type" value="Genomic_DNA"/>
</dbReference>
<organism evidence="1 2">
    <name type="scientific">Dictyocaulus viviparus</name>
    <name type="common">Bovine lungworm</name>
    <dbReference type="NCBI Taxonomy" id="29172"/>
    <lineage>
        <taxon>Eukaryota</taxon>
        <taxon>Metazoa</taxon>
        <taxon>Ecdysozoa</taxon>
        <taxon>Nematoda</taxon>
        <taxon>Chromadorea</taxon>
        <taxon>Rhabditida</taxon>
        <taxon>Rhabditina</taxon>
        <taxon>Rhabditomorpha</taxon>
        <taxon>Strongyloidea</taxon>
        <taxon>Metastrongylidae</taxon>
        <taxon>Dictyocaulus</taxon>
    </lineage>
</organism>
<gene>
    <name evidence="1" type="ORF">DICVIV_04807</name>
</gene>